<keyword evidence="3" id="KW-0479">Metal-binding</keyword>
<protein>
    <submittedName>
        <fullName evidence="6">Truncated hemoglobin GlbN</fullName>
    </submittedName>
</protein>
<sequence>MMGIRNSLGLSTREVDSSSKHDHSTCCNDVHTCTTRQCPTHKLLDRLGGMMALQSIVQDFGSRISNDVDLAPFFQGVDYKLVSSHQKMFFAMALTNAPDNEAMETTLRRHHQHLFAQQGLNEHHFDLVANHLMESLVARGFQSDILEEVATIMKPMRQPFLVLSREATLSNSLGPNE</sequence>
<dbReference type="InterPro" id="IPR009050">
    <property type="entry name" value="Globin-like_sf"/>
</dbReference>
<feature type="region of interest" description="Disordered" evidence="5">
    <location>
        <begin position="1"/>
        <end position="24"/>
    </location>
</feature>
<dbReference type="Pfam" id="PF01152">
    <property type="entry name" value="Bac_globin"/>
    <property type="match status" value="1"/>
</dbReference>
<evidence type="ECO:0000256" key="1">
    <source>
        <dbReference type="ARBA" id="ARBA00022448"/>
    </source>
</evidence>
<evidence type="ECO:0000256" key="3">
    <source>
        <dbReference type="ARBA" id="ARBA00022723"/>
    </source>
</evidence>
<evidence type="ECO:0000256" key="5">
    <source>
        <dbReference type="SAM" id="MobiDB-lite"/>
    </source>
</evidence>
<dbReference type="GO" id="GO:0019825">
    <property type="term" value="F:oxygen binding"/>
    <property type="evidence" value="ECO:0007669"/>
    <property type="project" value="InterPro"/>
</dbReference>
<dbReference type="InterPro" id="IPR012292">
    <property type="entry name" value="Globin/Proto"/>
</dbReference>
<reference evidence="6" key="1">
    <citation type="submission" date="2020-06" db="EMBL/GenBank/DDBJ databases">
        <authorList>
            <consortium name="Plant Systems Biology data submission"/>
        </authorList>
    </citation>
    <scope>NUCLEOTIDE SEQUENCE</scope>
    <source>
        <strain evidence="6">D6</strain>
    </source>
</reference>
<gene>
    <name evidence="6" type="ORF">SEMRO_41_G025290.1</name>
</gene>
<dbReference type="EMBL" id="CAICTM010000041">
    <property type="protein sequence ID" value="CAB9498600.1"/>
    <property type="molecule type" value="Genomic_DNA"/>
</dbReference>
<dbReference type="AlphaFoldDB" id="A0A9N8DB72"/>
<name>A0A9N8DB72_9STRA</name>
<dbReference type="SUPFAM" id="SSF46458">
    <property type="entry name" value="Globin-like"/>
    <property type="match status" value="1"/>
</dbReference>
<keyword evidence="7" id="KW-1185">Reference proteome</keyword>
<keyword evidence="2" id="KW-0349">Heme</keyword>
<evidence type="ECO:0000313" key="7">
    <source>
        <dbReference type="Proteomes" id="UP001153069"/>
    </source>
</evidence>
<proteinExistence type="predicted"/>
<dbReference type="Gene3D" id="1.10.490.10">
    <property type="entry name" value="Globins"/>
    <property type="match status" value="1"/>
</dbReference>
<comment type="caution">
    <text evidence="6">The sequence shown here is derived from an EMBL/GenBank/DDBJ whole genome shotgun (WGS) entry which is preliminary data.</text>
</comment>
<dbReference type="Proteomes" id="UP001153069">
    <property type="component" value="Unassembled WGS sequence"/>
</dbReference>
<keyword evidence="1" id="KW-0813">Transport</keyword>
<dbReference type="OrthoDB" id="511502at2759"/>
<evidence type="ECO:0000256" key="2">
    <source>
        <dbReference type="ARBA" id="ARBA00022617"/>
    </source>
</evidence>
<dbReference type="GO" id="GO:0046872">
    <property type="term" value="F:metal ion binding"/>
    <property type="evidence" value="ECO:0007669"/>
    <property type="project" value="UniProtKB-KW"/>
</dbReference>
<accession>A0A9N8DB72</accession>
<dbReference type="GO" id="GO:0020037">
    <property type="term" value="F:heme binding"/>
    <property type="evidence" value="ECO:0007669"/>
    <property type="project" value="InterPro"/>
</dbReference>
<keyword evidence="4" id="KW-0408">Iron</keyword>
<organism evidence="6 7">
    <name type="scientific">Seminavis robusta</name>
    <dbReference type="NCBI Taxonomy" id="568900"/>
    <lineage>
        <taxon>Eukaryota</taxon>
        <taxon>Sar</taxon>
        <taxon>Stramenopiles</taxon>
        <taxon>Ochrophyta</taxon>
        <taxon>Bacillariophyta</taxon>
        <taxon>Bacillariophyceae</taxon>
        <taxon>Bacillariophycidae</taxon>
        <taxon>Naviculales</taxon>
        <taxon>Naviculaceae</taxon>
        <taxon>Seminavis</taxon>
    </lineage>
</organism>
<feature type="compositionally biased region" description="Basic and acidic residues" evidence="5">
    <location>
        <begin position="13"/>
        <end position="24"/>
    </location>
</feature>
<dbReference type="InterPro" id="IPR001486">
    <property type="entry name" value="Hemoglobin_trunc"/>
</dbReference>
<evidence type="ECO:0000313" key="6">
    <source>
        <dbReference type="EMBL" id="CAB9498600.1"/>
    </source>
</evidence>
<evidence type="ECO:0000256" key="4">
    <source>
        <dbReference type="ARBA" id="ARBA00023004"/>
    </source>
</evidence>
<dbReference type="CDD" id="cd00454">
    <property type="entry name" value="TrHb1_N"/>
    <property type="match status" value="1"/>
</dbReference>